<organism evidence="2 3">
    <name type="scientific">Parasphingorhabdus flavimaris</name>
    <dbReference type="NCBI Taxonomy" id="266812"/>
    <lineage>
        <taxon>Bacteria</taxon>
        <taxon>Pseudomonadati</taxon>
        <taxon>Pseudomonadota</taxon>
        <taxon>Alphaproteobacteria</taxon>
        <taxon>Sphingomonadales</taxon>
        <taxon>Sphingomonadaceae</taxon>
        <taxon>Parasphingorhabdus</taxon>
    </lineage>
</organism>
<evidence type="ECO:0008006" key="4">
    <source>
        <dbReference type="Google" id="ProtNLM"/>
    </source>
</evidence>
<feature type="transmembrane region" description="Helical" evidence="1">
    <location>
        <begin position="318"/>
        <end position="335"/>
    </location>
</feature>
<proteinExistence type="predicted"/>
<accession>A0ABX2N1I1</accession>
<reference evidence="2 3" key="1">
    <citation type="submission" date="2020-06" db="EMBL/GenBank/DDBJ databases">
        <authorList>
            <person name="Kim S.-J."/>
            <person name="Park S.-J."/>
        </authorList>
    </citation>
    <scope>NUCLEOTIDE SEQUENCE [LARGE SCALE GENOMIC DNA]</scope>
    <source>
        <strain evidence="2 3">SW-151</strain>
    </source>
</reference>
<evidence type="ECO:0000313" key="2">
    <source>
        <dbReference type="EMBL" id="NVD27531.1"/>
    </source>
</evidence>
<dbReference type="RefSeq" id="WP_176279045.1">
    <property type="nucleotide sequence ID" value="NZ_JABWMH010000002.1"/>
</dbReference>
<keyword evidence="1" id="KW-0812">Transmembrane</keyword>
<evidence type="ECO:0000313" key="3">
    <source>
        <dbReference type="Proteomes" id="UP000652427"/>
    </source>
</evidence>
<comment type="caution">
    <text evidence="2">The sequence shown here is derived from an EMBL/GenBank/DDBJ whole genome shotgun (WGS) entry which is preliminary data.</text>
</comment>
<evidence type="ECO:0000256" key="1">
    <source>
        <dbReference type="SAM" id="Phobius"/>
    </source>
</evidence>
<feature type="transmembrane region" description="Helical" evidence="1">
    <location>
        <begin position="295"/>
        <end position="312"/>
    </location>
</feature>
<sequence>MKLALISLAKDDLDGNGPIALLPLFAGTLLDLQISAAQRIGCEKFIFLCPVTHGALLQKIDAMKQQGMDAEYVRSPSDLVQYASDQDHMIYIADGILPNEEIVDQLSGAPQELLFTVLHGDEYQEFERIDLNQRWLGIVSLNAARLSAMIDIPDEWEVGSALLRTAVQAECPRAIISDRKMGAGAIAHVQSEVSAGQYTRRQLNAMPAREGNFLNRFLLQPLVKRSLPRLWKKKSAPQYLGISSLTAGFAAVITAVLGYPVASLILLLTGSAAQFARAAMVQFGSAAKIRDWPGLALDLLAVAVVTILLVQVSGGTTLAPNLVIMALLLGHLLTLKAGPVDRRLALVKPDLRLVLLVLLFAAFFGQLAVGLYGAALYSGLILVLDRYLVKGLSGKTVLQDE</sequence>
<dbReference type="Proteomes" id="UP000652427">
    <property type="component" value="Unassembled WGS sequence"/>
</dbReference>
<name>A0ABX2N1I1_9SPHN</name>
<feature type="transmembrane region" description="Helical" evidence="1">
    <location>
        <begin position="355"/>
        <end position="384"/>
    </location>
</feature>
<dbReference type="EMBL" id="JABWMH010000002">
    <property type="protein sequence ID" value="NVD27531.1"/>
    <property type="molecule type" value="Genomic_DNA"/>
</dbReference>
<keyword evidence="3" id="KW-1185">Reference proteome</keyword>
<keyword evidence="1" id="KW-0472">Membrane</keyword>
<gene>
    <name evidence="2" type="ORF">HUO14_06395</name>
</gene>
<protein>
    <recommendedName>
        <fullName evidence="4">CDP-alcohol phosphatidyltransferase family protein</fullName>
    </recommendedName>
</protein>
<keyword evidence="1" id="KW-1133">Transmembrane helix</keyword>